<evidence type="ECO:0000313" key="2">
    <source>
        <dbReference type="EMBL" id="KAK2114702.1"/>
    </source>
</evidence>
<evidence type="ECO:0000313" key="3">
    <source>
        <dbReference type="Proteomes" id="UP001266305"/>
    </source>
</evidence>
<dbReference type="Proteomes" id="UP001266305">
    <property type="component" value="Unassembled WGS sequence"/>
</dbReference>
<accession>A0ABQ9VZA5</accession>
<gene>
    <name evidence="2" type="ORF">P7K49_008968</name>
</gene>
<name>A0ABQ9VZA5_SAGOE</name>
<evidence type="ECO:0000256" key="1">
    <source>
        <dbReference type="SAM" id="MobiDB-lite"/>
    </source>
</evidence>
<sequence>MHSDNTFLTVAFRITALRQVTALNQPCVCDSVLDVLEGPRACPLALMTSDTLPYLGGKGPCDTAAGEERAPVTQLPYGSQETRHQQ</sequence>
<organism evidence="2 3">
    <name type="scientific">Saguinus oedipus</name>
    <name type="common">Cotton-top tamarin</name>
    <name type="synonym">Oedipomidas oedipus</name>
    <dbReference type="NCBI Taxonomy" id="9490"/>
    <lineage>
        <taxon>Eukaryota</taxon>
        <taxon>Metazoa</taxon>
        <taxon>Chordata</taxon>
        <taxon>Craniata</taxon>
        <taxon>Vertebrata</taxon>
        <taxon>Euteleostomi</taxon>
        <taxon>Mammalia</taxon>
        <taxon>Eutheria</taxon>
        <taxon>Euarchontoglires</taxon>
        <taxon>Primates</taxon>
        <taxon>Haplorrhini</taxon>
        <taxon>Platyrrhini</taxon>
        <taxon>Cebidae</taxon>
        <taxon>Callitrichinae</taxon>
        <taxon>Saguinus</taxon>
    </lineage>
</organism>
<proteinExistence type="predicted"/>
<comment type="caution">
    <text evidence="2">The sequence shown here is derived from an EMBL/GenBank/DDBJ whole genome shotgun (WGS) entry which is preliminary data.</text>
</comment>
<protein>
    <submittedName>
        <fullName evidence="2">Uncharacterized protein</fullName>
    </submittedName>
</protein>
<keyword evidence="3" id="KW-1185">Reference proteome</keyword>
<dbReference type="EMBL" id="JASSZA010000004">
    <property type="protein sequence ID" value="KAK2114702.1"/>
    <property type="molecule type" value="Genomic_DNA"/>
</dbReference>
<feature type="non-terminal residue" evidence="2">
    <location>
        <position position="86"/>
    </location>
</feature>
<reference evidence="2 3" key="1">
    <citation type="submission" date="2023-05" db="EMBL/GenBank/DDBJ databases">
        <title>B98-5 Cell Line De Novo Hybrid Assembly: An Optical Mapping Approach.</title>
        <authorList>
            <person name="Kananen K."/>
            <person name="Auerbach J.A."/>
            <person name="Kautto E."/>
            <person name="Blachly J.S."/>
        </authorList>
    </citation>
    <scope>NUCLEOTIDE SEQUENCE [LARGE SCALE GENOMIC DNA]</scope>
    <source>
        <strain evidence="2">B95-8</strain>
        <tissue evidence="2">Cell line</tissue>
    </source>
</reference>
<feature type="region of interest" description="Disordered" evidence="1">
    <location>
        <begin position="58"/>
        <end position="86"/>
    </location>
</feature>